<comment type="caution">
    <text evidence="2">The sequence shown here is derived from an EMBL/GenBank/DDBJ whole genome shotgun (WGS) entry which is preliminary data.</text>
</comment>
<feature type="chain" id="PRO_5043049221" description="Secreted protein" evidence="1">
    <location>
        <begin position="35"/>
        <end position="101"/>
    </location>
</feature>
<organism evidence="2 3">
    <name type="scientific">Pseudoneurospora amorphoporcata</name>
    <dbReference type="NCBI Taxonomy" id="241081"/>
    <lineage>
        <taxon>Eukaryota</taxon>
        <taxon>Fungi</taxon>
        <taxon>Dikarya</taxon>
        <taxon>Ascomycota</taxon>
        <taxon>Pezizomycotina</taxon>
        <taxon>Sordariomycetes</taxon>
        <taxon>Sordariomycetidae</taxon>
        <taxon>Sordariales</taxon>
        <taxon>Sordariaceae</taxon>
        <taxon>Pseudoneurospora</taxon>
    </lineage>
</organism>
<keyword evidence="3" id="KW-1185">Reference proteome</keyword>
<feature type="signal peptide" evidence="1">
    <location>
        <begin position="1"/>
        <end position="34"/>
    </location>
</feature>
<evidence type="ECO:0000256" key="1">
    <source>
        <dbReference type="SAM" id="SignalP"/>
    </source>
</evidence>
<dbReference type="AlphaFoldDB" id="A0AAN6NRN0"/>
<evidence type="ECO:0008006" key="4">
    <source>
        <dbReference type="Google" id="ProtNLM"/>
    </source>
</evidence>
<proteinExistence type="predicted"/>
<sequence length="101" mass="10734">MSAPFSPLRTAPLFSHSRACLLLIFEVITGGAASMAMDVDITNGIAPPILPLAGVVCLACGECTQPPNATMSIDDHEHSLQPLDAGRAKTWRPRLLRPCLP</sequence>
<protein>
    <recommendedName>
        <fullName evidence="4">Secreted protein</fullName>
    </recommendedName>
</protein>
<keyword evidence="1" id="KW-0732">Signal</keyword>
<gene>
    <name evidence="2" type="ORF">QBC32DRAFT_346154</name>
</gene>
<accession>A0AAN6NRN0</accession>
<dbReference type="EMBL" id="MU859172">
    <property type="protein sequence ID" value="KAK3950595.1"/>
    <property type="molecule type" value="Genomic_DNA"/>
</dbReference>
<reference evidence="2" key="1">
    <citation type="journal article" date="2023" name="Mol. Phylogenet. Evol.">
        <title>Genome-scale phylogeny and comparative genomics of the fungal order Sordariales.</title>
        <authorList>
            <person name="Hensen N."/>
            <person name="Bonometti L."/>
            <person name="Westerberg I."/>
            <person name="Brannstrom I.O."/>
            <person name="Guillou S."/>
            <person name="Cros-Aarteil S."/>
            <person name="Calhoun S."/>
            <person name="Haridas S."/>
            <person name="Kuo A."/>
            <person name="Mondo S."/>
            <person name="Pangilinan J."/>
            <person name="Riley R."/>
            <person name="LaButti K."/>
            <person name="Andreopoulos B."/>
            <person name="Lipzen A."/>
            <person name="Chen C."/>
            <person name="Yan M."/>
            <person name="Daum C."/>
            <person name="Ng V."/>
            <person name="Clum A."/>
            <person name="Steindorff A."/>
            <person name="Ohm R.A."/>
            <person name="Martin F."/>
            <person name="Silar P."/>
            <person name="Natvig D.O."/>
            <person name="Lalanne C."/>
            <person name="Gautier V."/>
            <person name="Ament-Velasquez S.L."/>
            <person name="Kruys A."/>
            <person name="Hutchinson M.I."/>
            <person name="Powell A.J."/>
            <person name="Barry K."/>
            <person name="Miller A.N."/>
            <person name="Grigoriev I.V."/>
            <person name="Debuchy R."/>
            <person name="Gladieux P."/>
            <person name="Hiltunen Thoren M."/>
            <person name="Johannesson H."/>
        </authorList>
    </citation>
    <scope>NUCLEOTIDE SEQUENCE</scope>
    <source>
        <strain evidence="2">CBS 626.80</strain>
    </source>
</reference>
<reference evidence="2" key="2">
    <citation type="submission" date="2023-06" db="EMBL/GenBank/DDBJ databases">
        <authorList>
            <consortium name="Lawrence Berkeley National Laboratory"/>
            <person name="Mondo S.J."/>
            <person name="Hensen N."/>
            <person name="Bonometti L."/>
            <person name="Westerberg I."/>
            <person name="Brannstrom I.O."/>
            <person name="Guillou S."/>
            <person name="Cros-Aarteil S."/>
            <person name="Calhoun S."/>
            <person name="Haridas S."/>
            <person name="Kuo A."/>
            <person name="Pangilinan J."/>
            <person name="Riley R."/>
            <person name="Labutti K."/>
            <person name="Andreopoulos B."/>
            <person name="Lipzen A."/>
            <person name="Chen C."/>
            <person name="Yanf M."/>
            <person name="Daum C."/>
            <person name="Ng V."/>
            <person name="Clum A."/>
            <person name="Steindorff A."/>
            <person name="Ohm R."/>
            <person name="Martin F."/>
            <person name="Silar P."/>
            <person name="Natvig D."/>
            <person name="Lalanne C."/>
            <person name="Gautier V."/>
            <person name="Ament-Velasquez S.L."/>
            <person name="Kruys A."/>
            <person name="Hutchinson M.I."/>
            <person name="Powell A.J."/>
            <person name="Barry K."/>
            <person name="Miller A.N."/>
            <person name="Grigoriev I.V."/>
            <person name="Debuchy R."/>
            <person name="Gladieux P."/>
            <person name="Thoren M.H."/>
            <person name="Johannesson H."/>
        </authorList>
    </citation>
    <scope>NUCLEOTIDE SEQUENCE</scope>
    <source>
        <strain evidence="2">CBS 626.80</strain>
    </source>
</reference>
<evidence type="ECO:0000313" key="2">
    <source>
        <dbReference type="EMBL" id="KAK3950595.1"/>
    </source>
</evidence>
<dbReference type="Proteomes" id="UP001303222">
    <property type="component" value="Unassembled WGS sequence"/>
</dbReference>
<evidence type="ECO:0000313" key="3">
    <source>
        <dbReference type="Proteomes" id="UP001303222"/>
    </source>
</evidence>
<name>A0AAN6NRN0_9PEZI</name>